<dbReference type="Pfam" id="PF00156">
    <property type="entry name" value="Pribosyltran"/>
    <property type="match status" value="1"/>
</dbReference>
<evidence type="ECO:0000256" key="5">
    <source>
        <dbReference type="ARBA" id="ARBA00011893"/>
    </source>
</evidence>
<dbReference type="InterPro" id="IPR000836">
    <property type="entry name" value="PRTase_dom"/>
</dbReference>
<keyword evidence="9" id="KW-0660">Purine salvage</keyword>
<protein>
    <recommendedName>
        <fullName evidence="5">adenine phosphoribosyltransferase</fullName>
        <ecNumber evidence="5">2.4.2.7</ecNumber>
    </recommendedName>
</protein>
<keyword evidence="8" id="KW-0808">Transferase</keyword>
<dbReference type="PANTHER" id="PTHR32315:SF3">
    <property type="entry name" value="ADENINE PHOSPHORIBOSYLTRANSFERASE"/>
    <property type="match status" value="1"/>
</dbReference>
<evidence type="ECO:0000256" key="3">
    <source>
        <dbReference type="ARBA" id="ARBA00004659"/>
    </source>
</evidence>
<organism evidence="11 12">
    <name type="scientific">Bosea vestrisii</name>
    <dbReference type="NCBI Taxonomy" id="151416"/>
    <lineage>
        <taxon>Bacteria</taxon>
        <taxon>Pseudomonadati</taxon>
        <taxon>Pseudomonadota</taxon>
        <taxon>Alphaproteobacteria</taxon>
        <taxon>Hyphomicrobiales</taxon>
        <taxon>Boseaceae</taxon>
        <taxon>Bosea</taxon>
    </lineage>
</organism>
<evidence type="ECO:0000256" key="1">
    <source>
        <dbReference type="ARBA" id="ARBA00000868"/>
    </source>
</evidence>
<comment type="subcellular location">
    <subcellularLocation>
        <location evidence="2">Cytoplasm</location>
    </subcellularLocation>
</comment>
<evidence type="ECO:0000256" key="8">
    <source>
        <dbReference type="ARBA" id="ARBA00022679"/>
    </source>
</evidence>
<comment type="catalytic activity">
    <reaction evidence="1">
        <text>AMP + diphosphate = 5-phospho-alpha-D-ribose 1-diphosphate + adenine</text>
        <dbReference type="Rhea" id="RHEA:16609"/>
        <dbReference type="ChEBI" id="CHEBI:16708"/>
        <dbReference type="ChEBI" id="CHEBI:33019"/>
        <dbReference type="ChEBI" id="CHEBI:58017"/>
        <dbReference type="ChEBI" id="CHEBI:456215"/>
        <dbReference type="EC" id="2.4.2.7"/>
    </reaction>
</comment>
<dbReference type="EC" id="2.4.2.7" evidence="5"/>
<reference evidence="12" key="1">
    <citation type="journal article" date="2019" name="Int. J. Syst. Evol. Microbiol.">
        <title>The Global Catalogue of Microorganisms (GCM) 10K type strain sequencing project: providing services to taxonomists for standard genome sequencing and annotation.</title>
        <authorList>
            <consortium name="The Broad Institute Genomics Platform"/>
            <consortium name="The Broad Institute Genome Sequencing Center for Infectious Disease"/>
            <person name="Wu L."/>
            <person name="Ma J."/>
        </authorList>
    </citation>
    <scope>NUCLEOTIDE SEQUENCE [LARGE SCALE GENOMIC DNA]</scope>
    <source>
        <strain evidence="12">CGMCC 1.16326</strain>
    </source>
</reference>
<dbReference type="InterPro" id="IPR029057">
    <property type="entry name" value="PRTase-like"/>
</dbReference>
<keyword evidence="12" id="KW-1185">Reference proteome</keyword>
<evidence type="ECO:0000256" key="2">
    <source>
        <dbReference type="ARBA" id="ARBA00004496"/>
    </source>
</evidence>
<keyword evidence="7 11" id="KW-0328">Glycosyltransferase</keyword>
<evidence type="ECO:0000256" key="7">
    <source>
        <dbReference type="ARBA" id="ARBA00022676"/>
    </source>
</evidence>
<dbReference type="Proteomes" id="UP001596104">
    <property type="component" value="Unassembled WGS sequence"/>
</dbReference>
<evidence type="ECO:0000256" key="4">
    <source>
        <dbReference type="ARBA" id="ARBA00008391"/>
    </source>
</evidence>
<accession>A0ABW0H5Q3</accession>
<dbReference type="SUPFAM" id="SSF53271">
    <property type="entry name" value="PRTase-like"/>
    <property type="match status" value="1"/>
</dbReference>
<dbReference type="InterPro" id="IPR050054">
    <property type="entry name" value="UPRTase/APRTase"/>
</dbReference>
<name>A0ABW0H5Q3_9HYPH</name>
<dbReference type="CDD" id="cd06223">
    <property type="entry name" value="PRTases_typeI"/>
    <property type="match status" value="1"/>
</dbReference>
<comment type="pathway">
    <text evidence="3">Purine metabolism; AMP biosynthesis via salvage pathway; AMP from adenine: step 1/1.</text>
</comment>
<gene>
    <name evidence="11" type="ORF">ACFPPC_06810</name>
</gene>
<dbReference type="PANTHER" id="PTHR32315">
    <property type="entry name" value="ADENINE PHOSPHORIBOSYLTRANSFERASE"/>
    <property type="match status" value="1"/>
</dbReference>
<sequence>MTIVPTVRDYRRCGVAWCRPEIKRRLRRACAPEVRGHAAALAFRHPIGNGDAYRGNRDSHGRVMTDHLRQVANRDDELDIPFRSWKNHPAAGVDFPDLSIATSQAARTRPIIDALASRIPAGIEVLAGLDIGGLGLAGALAYRNGLGFLDIRKVDSLRNEVMRSIMANYELGEGVVISKGARLAGRQVAIVDDCLISGGTALATARLIRRLGGHCDTALFVFDIEGMGGRERLAQGGITAEVLRTVPRTAPEGEGV</sequence>
<dbReference type="RefSeq" id="WP_377007094.1">
    <property type="nucleotide sequence ID" value="NZ_JBHSLV010000009.1"/>
</dbReference>
<evidence type="ECO:0000259" key="10">
    <source>
        <dbReference type="Pfam" id="PF00156"/>
    </source>
</evidence>
<evidence type="ECO:0000313" key="12">
    <source>
        <dbReference type="Proteomes" id="UP001596104"/>
    </source>
</evidence>
<evidence type="ECO:0000256" key="6">
    <source>
        <dbReference type="ARBA" id="ARBA00022490"/>
    </source>
</evidence>
<feature type="domain" description="Phosphoribosyltransferase" evidence="10">
    <location>
        <begin position="121"/>
        <end position="213"/>
    </location>
</feature>
<comment type="similarity">
    <text evidence="4">Belongs to the purine/pyrimidine phosphoribosyltransferase family.</text>
</comment>
<keyword evidence="6" id="KW-0963">Cytoplasm</keyword>
<proteinExistence type="inferred from homology"/>
<comment type="caution">
    <text evidence="11">The sequence shown here is derived from an EMBL/GenBank/DDBJ whole genome shotgun (WGS) entry which is preliminary data.</text>
</comment>
<evidence type="ECO:0000256" key="9">
    <source>
        <dbReference type="ARBA" id="ARBA00022726"/>
    </source>
</evidence>
<dbReference type="EMBL" id="JBHSLV010000009">
    <property type="protein sequence ID" value="MFC5392351.1"/>
    <property type="molecule type" value="Genomic_DNA"/>
</dbReference>
<dbReference type="GO" id="GO:0016757">
    <property type="term" value="F:glycosyltransferase activity"/>
    <property type="evidence" value="ECO:0007669"/>
    <property type="project" value="UniProtKB-KW"/>
</dbReference>
<dbReference type="Gene3D" id="3.40.50.2020">
    <property type="match status" value="1"/>
</dbReference>
<evidence type="ECO:0000313" key="11">
    <source>
        <dbReference type="EMBL" id="MFC5392351.1"/>
    </source>
</evidence>